<organism evidence="2 3">
    <name type="scientific">Ordospora colligata OC4</name>
    <dbReference type="NCBI Taxonomy" id="1354746"/>
    <lineage>
        <taxon>Eukaryota</taxon>
        <taxon>Fungi</taxon>
        <taxon>Fungi incertae sedis</taxon>
        <taxon>Microsporidia</taxon>
        <taxon>Ordosporidae</taxon>
        <taxon>Ordospora</taxon>
    </lineage>
</organism>
<dbReference type="Proteomes" id="UP000031056">
    <property type="component" value="Unassembled WGS sequence"/>
</dbReference>
<feature type="transmembrane region" description="Helical" evidence="1">
    <location>
        <begin position="69"/>
        <end position="87"/>
    </location>
</feature>
<dbReference type="VEuPathDB" id="MicrosporidiaDB:M896_120950"/>
<accession>A0A0B2UHR7</accession>
<gene>
    <name evidence="2" type="ORF">M896_120950</name>
</gene>
<keyword evidence="1" id="KW-0472">Membrane</keyword>
<feature type="transmembrane region" description="Helical" evidence="1">
    <location>
        <begin position="6"/>
        <end position="23"/>
    </location>
</feature>
<dbReference type="HOGENOM" id="CLU_1042429_0_0_1"/>
<feature type="transmembrane region" description="Helical" evidence="1">
    <location>
        <begin position="44"/>
        <end position="63"/>
    </location>
</feature>
<dbReference type="InParanoid" id="A0A0B2UHR7"/>
<sequence>MYLLLLANTGLVVFTFVIVQNLNDLFLRRSRSSRGVETKLKVQWIILLTAMIFHIAFLMPGVATNIDKLLSIDLILLMIVGIFILQVSESINFRLPSLLSYTQYIQIYLDRSTEEISRNTSTKQKECPNMHSNTAIGNKECTQTTTAMYVKLIAYIISSKNGIQEFIVQIKQGHSQACILSSILLFILDRMLRYLVLSHTTPLIEFIPISRTRYLIFLPMFILYLSSLMPKSSKTGLEGDECVPDFRKLAVIRTKINHLFILCVSGV</sequence>
<keyword evidence="3" id="KW-1185">Reference proteome</keyword>
<name>A0A0B2UHR7_9MICR</name>
<evidence type="ECO:0000313" key="2">
    <source>
        <dbReference type="EMBL" id="KHN68873.1"/>
    </source>
</evidence>
<dbReference type="AlphaFoldDB" id="A0A0B2UHR7"/>
<proteinExistence type="predicted"/>
<dbReference type="EMBL" id="JOKQ01000012">
    <property type="protein sequence ID" value="KHN68873.1"/>
    <property type="molecule type" value="Genomic_DNA"/>
</dbReference>
<keyword evidence="1" id="KW-0812">Transmembrane</keyword>
<protein>
    <submittedName>
        <fullName evidence="2">Uncharacterized protein</fullName>
    </submittedName>
</protein>
<dbReference type="OrthoDB" id="10318957at2759"/>
<comment type="caution">
    <text evidence="2">The sequence shown here is derived from an EMBL/GenBank/DDBJ whole genome shotgun (WGS) entry which is preliminary data.</text>
</comment>
<evidence type="ECO:0000313" key="3">
    <source>
        <dbReference type="Proteomes" id="UP000031056"/>
    </source>
</evidence>
<evidence type="ECO:0000256" key="1">
    <source>
        <dbReference type="SAM" id="Phobius"/>
    </source>
</evidence>
<reference evidence="2 3" key="1">
    <citation type="journal article" date="2014" name="MBio">
        <title>The Ordospora colligata genome; evolution of extreme reduction in microsporidia and host-to-parasite horizontal gene transfer.</title>
        <authorList>
            <person name="Pombert J.-F."/>
            <person name="Haag K.L."/>
            <person name="Beidas S."/>
            <person name="Ebert D."/>
            <person name="Keeling P.J."/>
        </authorList>
    </citation>
    <scope>NUCLEOTIDE SEQUENCE [LARGE SCALE GENOMIC DNA]</scope>
    <source>
        <strain evidence="2 3">OC4</strain>
    </source>
</reference>
<keyword evidence="1" id="KW-1133">Transmembrane helix</keyword>
<dbReference type="RefSeq" id="XP_014562915.1">
    <property type="nucleotide sequence ID" value="XM_014707429.1"/>
</dbReference>
<dbReference type="GeneID" id="26262612"/>